<sequence length="202" mass="23493">MTELNIKIMIPNKGIRLTMGLVLLIVVTACGDAPMPKPRGYFRITMPEKKYQPMPDGYPYRFEYPVYANIEKDKDANAEPYWINVAFPAMKAKVHISYRNIQKNFNTLEEDSHMLAYKHTVKADAINERYFINPDKKVYGVYYEIKGDAASRIQFVVTDSLRHHLRGSLYFNVTPNKDSLAPVVDFVSRDVLHMMETFEWND</sequence>
<evidence type="ECO:0000313" key="2">
    <source>
        <dbReference type="Proteomes" id="UP000249239"/>
    </source>
</evidence>
<name>A0A2W7N9K9_9BACT</name>
<dbReference type="NCBIfam" id="TIGR03512">
    <property type="entry name" value="GldD_lipo"/>
    <property type="match status" value="1"/>
</dbReference>
<gene>
    <name evidence="1" type="ORF">LX69_01726</name>
</gene>
<dbReference type="Pfam" id="PF25593">
    <property type="entry name" value="GldD_lipo"/>
    <property type="match status" value="1"/>
</dbReference>
<keyword evidence="2" id="KW-1185">Reference proteome</keyword>
<keyword evidence="1" id="KW-0449">Lipoprotein</keyword>
<comment type="caution">
    <text evidence="1">The sequence shown here is derived from an EMBL/GenBank/DDBJ whole genome shotgun (WGS) entry which is preliminary data.</text>
</comment>
<accession>A0A2W7N9K9</accession>
<dbReference type="AlphaFoldDB" id="A0A2W7N9K9"/>
<dbReference type="Proteomes" id="UP000249239">
    <property type="component" value="Unassembled WGS sequence"/>
</dbReference>
<dbReference type="EMBL" id="QKZK01000011">
    <property type="protein sequence ID" value="PZX16911.1"/>
    <property type="molecule type" value="Genomic_DNA"/>
</dbReference>
<proteinExistence type="predicted"/>
<reference evidence="1 2" key="1">
    <citation type="submission" date="2018-06" db="EMBL/GenBank/DDBJ databases">
        <title>Genomic Encyclopedia of Archaeal and Bacterial Type Strains, Phase II (KMG-II): from individual species to whole genera.</title>
        <authorList>
            <person name="Goeker M."/>
        </authorList>
    </citation>
    <scope>NUCLEOTIDE SEQUENCE [LARGE SCALE GENOMIC DNA]</scope>
    <source>
        <strain evidence="1 2">DSM 6779</strain>
    </source>
</reference>
<dbReference type="PROSITE" id="PS51257">
    <property type="entry name" value="PROKAR_LIPOPROTEIN"/>
    <property type="match status" value="1"/>
</dbReference>
<protein>
    <submittedName>
        <fullName evidence="1">Gliding motility-associated lipoprotein GldD</fullName>
    </submittedName>
</protein>
<dbReference type="InterPro" id="IPR019850">
    <property type="entry name" value="GldD-like"/>
</dbReference>
<organism evidence="1 2">
    <name type="scientific">Breznakibacter xylanolyticus</name>
    <dbReference type="NCBI Taxonomy" id="990"/>
    <lineage>
        <taxon>Bacteria</taxon>
        <taxon>Pseudomonadati</taxon>
        <taxon>Bacteroidota</taxon>
        <taxon>Bacteroidia</taxon>
        <taxon>Marinilabiliales</taxon>
        <taxon>Marinilabiliaceae</taxon>
        <taxon>Breznakibacter</taxon>
    </lineage>
</organism>
<evidence type="ECO:0000313" key="1">
    <source>
        <dbReference type="EMBL" id="PZX16911.1"/>
    </source>
</evidence>